<comment type="caution">
    <text evidence="2">The sequence shown here is derived from an EMBL/GenBank/DDBJ whole genome shotgun (WGS) entry which is preliminary data.</text>
</comment>
<sequence length="311" mass="33452">MAEDSVNPGADGGRIDHPALPAAAAAIDRMLVLGGGYTGRRVARALEAAGVPVLLTHRQPAPPGDARGWLHFDPDQGALPSQADLAGVSHVLVTIPPDAGGRDPVLESLETRLRQLAPVWLGYLSTTGVYGDSGGDWVDETSPTRPLLERSQARLACEQAWRRSGLPVQLLRLPAIYGPGRNPMVSLRNGTARLIHKPGQVFSRVHVDDIVGAVLHTIALAPEARPDTLILADTFPCPSSEILGLAAHLLGCPLPELQRYEDVAASMGPMARSFWSENRRASSRRLRDDLGYRLLYPTYREGLASCSGDFF</sequence>
<dbReference type="EMBL" id="JAYGHX010000001">
    <property type="protein sequence ID" value="MEA5390204.1"/>
    <property type="molecule type" value="Genomic_DNA"/>
</dbReference>
<dbReference type="CDD" id="cd05266">
    <property type="entry name" value="SDR_a4"/>
    <property type="match status" value="1"/>
</dbReference>
<gene>
    <name evidence="2" type="ORF">VB738_02905</name>
</gene>
<keyword evidence="3" id="KW-1185">Reference proteome</keyword>
<evidence type="ECO:0000313" key="2">
    <source>
        <dbReference type="EMBL" id="MEA5390204.1"/>
    </source>
</evidence>
<protein>
    <submittedName>
        <fullName evidence="2">SDR family oxidoreductase</fullName>
        <ecNumber evidence="2">1.1.1.290</ecNumber>
    </submittedName>
</protein>
<evidence type="ECO:0000256" key="1">
    <source>
        <dbReference type="ARBA" id="ARBA00023027"/>
    </source>
</evidence>
<dbReference type="InterPro" id="IPR036291">
    <property type="entry name" value="NAD(P)-bd_dom_sf"/>
</dbReference>
<dbReference type="RefSeq" id="WP_323304302.1">
    <property type="nucleotide sequence ID" value="NZ_JAYGHX010000001.1"/>
</dbReference>
<keyword evidence="1" id="KW-0520">NAD</keyword>
<keyword evidence="2" id="KW-0560">Oxidoreductase</keyword>
<dbReference type="GO" id="GO:0033711">
    <property type="term" value="F:4-phosphoerythronate dehydrogenase activity"/>
    <property type="evidence" value="ECO:0007669"/>
    <property type="project" value="UniProtKB-EC"/>
</dbReference>
<organism evidence="2 3">
    <name type="scientific">Cyanobium gracile UHCC 0139</name>
    <dbReference type="NCBI Taxonomy" id="3110308"/>
    <lineage>
        <taxon>Bacteria</taxon>
        <taxon>Bacillati</taxon>
        <taxon>Cyanobacteriota</taxon>
        <taxon>Cyanophyceae</taxon>
        <taxon>Synechococcales</taxon>
        <taxon>Prochlorococcaceae</taxon>
        <taxon>Cyanobium</taxon>
    </lineage>
</organism>
<reference evidence="2 3" key="1">
    <citation type="submission" date="2023-12" db="EMBL/GenBank/DDBJ databases">
        <title>Baltic Sea Cyanobacteria.</title>
        <authorList>
            <person name="Delbaje E."/>
            <person name="Fewer D.P."/>
            <person name="Shishido T.K."/>
        </authorList>
    </citation>
    <scope>NUCLEOTIDE SEQUENCE [LARGE SCALE GENOMIC DNA]</scope>
    <source>
        <strain evidence="2 3">UHCC 0139</strain>
    </source>
</reference>
<evidence type="ECO:0000313" key="3">
    <source>
        <dbReference type="Proteomes" id="UP001304461"/>
    </source>
</evidence>
<dbReference type="Gene3D" id="3.40.50.720">
    <property type="entry name" value="NAD(P)-binding Rossmann-like Domain"/>
    <property type="match status" value="1"/>
</dbReference>
<accession>A0ABU5RR46</accession>
<dbReference type="EC" id="1.1.1.290" evidence="2"/>
<dbReference type="SUPFAM" id="SSF51735">
    <property type="entry name" value="NAD(P)-binding Rossmann-fold domains"/>
    <property type="match status" value="1"/>
</dbReference>
<dbReference type="Proteomes" id="UP001304461">
    <property type="component" value="Unassembled WGS sequence"/>
</dbReference>
<name>A0ABU5RR46_9CYAN</name>
<dbReference type="PANTHER" id="PTHR43574">
    <property type="entry name" value="EPIMERASE-RELATED"/>
    <property type="match status" value="1"/>
</dbReference>
<proteinExistence type="predicted"/>